<accession>A0A2T3XXH7</accession>
<reference evidence="1 2" key="1">
    <citation type="submission" date="2018-03" db="EMBL/GenBank/DDBJ databases">
        <title>Whole genome analyses suggest that Burkholderia sensu lato contains two further novel genera in the rhizoxinica-symbiotica group Mycetohabitans gen. nov., and Trinickia gen. nov.: implications for the evolution of diazotrophy and nodulation in the Burkholderiaceae.</title>
        <authorList>
            <person name="Estrada De Los Santos P."/>
            <person name="Palmer M."/>
            <person name="Chavez-Ramirez B."/>
            <person name="Steenkamp E.T."/>
            <person name="Hirsch A.M."/>
            <person name="Manyaka P."/>
            <person name="Maluk M."/>
            <person name="Lafos M."/>
            <person name="Crook M."/>
            <person name="Gross E."/>
            <person name="Simon M.F."/>
            <person name="Bueno Dos Reis Junior F."/>
            <person name="Poole P.S."/>
            <person name="Venter S.N."/>
            <person name="James E.K."/>
        </authorList>
    </citation>
    <scope>NUCLEOTIDE SEQUENCE [LARGE SCALE GENOMIC DNA]</scope>
    <source>
        <strain evidence="1 2">JPY-366</strain>
    </source>
</reference>
<dbReference type="AlphaFoldDB" id="A0A2T3XXH7"/>
<dbReference type="GO" id="GO:0004553">
    <property type="term" value="F:hydrolase activity, hydrolyzing O-glycosyl compounds"/>
    <property type="evidence" value="ECO:0007669"/>
    <property type="project" value="TreeGrafter"/>
</dbReference>
<dbReference type="Gene3D" id="3.20.20.80">
    <property type="entry name" value="Glycosidases"/>
    <property type="match status" value="1"/>
</dbReference>
<dbReference type="SUPFAM" id="SSF51445">
    <property type="entry name" value="(Trans)glycosidases"/>
    <property type="match status" value="1"/>
</dbReference>
<sequence>MFKLDSPITIAFTTRTSADDTIVWQLRDDRNAVRASGRTKVASGARTTTLQCRSTLAGYFALSAKLARTGDALPERGTRPAGIATFGVLPDVSSVLPPVAYAREDQHRFGGQGTNYLAPGQACCDGDGYRPLYTDLGLSWANDNRNWYMKEPERADTFKPGVDTLAPYFRKGDIMRLIQLDGIPGWASATGKATHSYLPASETAYGNYMRRVGTDSSLIRNEYFPRQANNYYQVTWEPDPDSGLPWRDSDDHFVALYRATYEAIHATDPHAVVMGPTNASVRENTRWLKRLAPLGLARYLDGVAIHGYYDIGCSPSHPPERLATDPDPAKAADALPAAMRELRRTMAQYLKPGAKLFATETGVSYDVGTSYGPDYPTQDVLFAHGAVVARTHLIMLGEGADTTFIFYSSDPPDPPPGYGLFFNLAETKGGYGASHISPKPAAMAVAAMTRIVDGTTTLGYLDEMPTGVYGYAFQRLNGGKVVTALWTHNNADWNTSSGFSETYSVPYSLKVDDDGASGNVTVLDTMGNAATMPYHNGRVALRLSESPIYVVSTNVSAMKSHITAPAGYIGR</sequence>
<evidence type="ECO:0000313" key="1">
    <source>
        <dbReference type="EMBL" id="PTB21218.1"/>
    </source>
</evidence>
<gene>
    <name evidence="1" type="ORF">C9I57_10175</name>
</gene>
<protein>
    <submittedName>
        <fullName evidence="1">Uncharacterized protein</fullName>
    </submittedName>
</protein>
<name>A0A2T3XXH7_9BURK</name>
<evidence type="ECO:0000313" key="2">
    <source>
        <dbReference type="Proteomes" id="UP000240638"/>
    </source>
</evidence>
<comment type="caution">
    <text evidence="1">The sequence shown here is derived from an EMBL/GenBank/DDBJ whole genome shotgun (WGS) entry which is preliminary data.</text>
</comment>
<dbReference type="EMBL" id="PYUC01000004">
    <property type="protein sequence ID" value="PTB21218.1"/>
    <property type="molecule type" value="Genomic_DNA"/>
</dbReference>
<organism evidence="1 2">
    <name type="scientific">Trinickia symbiotica</name>
    <dbReference type="NCBI Taxonomy" id="863227"/>
    <lineage>
        <taxon>Bacteria</taxon>
        <taxon>Pseudomonadati</taxon>
        <taxon>Pseudomonadota</taxon>
        <taxon>Betaproteobacteria</taxon>
        <taxon>Burkholderiales</taxon>
        <taxon>Burkholderiaceae</taxon>
        <taxon>Trinickia</taxon>
    </lineage>
</organism>
<dbReference type="PANTHER" id="PTHR12631:SF10">
    <property type="entry name" value="BETA-XYLOSIDASE-LIKE PROTEIN-RELATED"/>
    <property type="match status" value="1"/>
</dbReference>
<proteinExistence type="predicted"/>
<dbReference type="InterPro" id="IPR017853">
    <property type="entry name" value="GH"/>
</dbReference>
<dbReference type="PANTHER" id="PTHR12631">
    <property type="entry name" value="ALPHA-L-IDURONIDASE"/>
    <property type="match status" value="1"/>
</dbReference>
<dbReference type="InterPro" id="IPR051923">
    <property type="entry name" value="Glycosyl_Hydrolase_39"/>
</dbReference>
<dbReference type="Proteomes" id="UP000240638">
    <property type="component" value="Unassembled WGS sequence"/>
</dbReference>